<keyword evidence="2" id="KW-1185">Reference proteome</keyword>
<comment type="caution">
    <text evidence="1">The sequence shown here is derived from an EMBL/GenBank/DDBJ whole genome shotgun (WGS) entry which is preliminary data.</text>
</comment>
<name>A0A318KVQ1_9FIRM</name>
<evidence type="ECO:0000313" key="1">
    <source>
        <dbReference type="EMBL" id="PXX79746.1"/>
    </source>
</evidence>
<gene>
    <name evidence="1" type="ORF">DES51_105220</name>
</gene>
<dbReference type="Proteomes" id="UP000247612">
    <property type="component" value="Unassembled WGS sequence"/>
</dbReference>
<proteinExistence type="predicted"/>
<dbReference type="OrthoDB" id="3036002at2"/>
<dbReference type="EMBL" id="QJKH01000005">
    <property type="protein sequence ID" value="PXX79746.1"/>
    <property type="molecule type" value="Genomic_DNA"/>
</dbReference>
<dbReference type="RefSeq" id="WP_022937124.1">
    <property type="nucleotide sequence ID" value="NZ_CABKRQ010000002.1"/>
</dbReference>
<evidence type="ECO:0000313" key="2">
    <source>
        <dbReference type="Proteomes" id="UP000247612"/>
    </source>
</evidence>
<protein>
    <submittedName>
        <fullName evidence="1">Uncharacterized protein</fullName>
    </submittedName>
</protein>
<dbReference type="STRING" id="1034346.GCA_000313565_00812"/>
<reference evidence="1 2" key="1">
    <citation type="submission" date="2018-05" db="EMBL/GenBank/DDBJ databases">
        <title>Genomic Encyclopedia of Type Strains, Phase IV (KMG-IV): sequencing the most valuable type-strain genomes for metagenomic binning, comparative biology and taxonomic classification.</title>
        <authorList>
            <person name="Goeker M."/>
        </authorList>
    </citation>
    <scope>NUCLEOTIDE SEQUENCE [LARGE SCALE GENOMIC DNA]</scope>
    <source>
        <strain evidence="1 2">JC118</strain>
    </source>
</reference>
<sequence>MKIEHLIADNTVFHCDTPEKAMEFIKKAHELGYHWLGSCDNETNFDLNGNESCYKLCNNCGKSTIFVDCKEYFDACEKEIIEYKFDREEKKDKLTPLEYLMQYWGIEEGEKFNIINEGSKLPDSPYYFKNGCLYDKLDKLHRSIYYGFLNGSYKVQKTPWKPKDRELVWSIDCDGDTYSTNFFETYKNDLAMLKCGWYFKTKAEAEANRERVLKEYSEVLGDE</sequence>
<accession>A0A318KVQ1</accession>
<organism evidence="1 2">
    <name type="scientific">Dielma fastidiosa</name>
    <dbReference type="NCBI Taxonomy" id="1034346"/>
    <lineage>
        <taxon>Bacteria</taxon>
        <taxon>Bacillati</taxon>
        <taxon>Bacillota</taxon>
        <taxon>Erysipelotrichia</taxon>
        <taxon>Erysipelotrichales</taxon>
        <taxon>Erysipelotrichaceae</taxon>
        <taxon>Dielma</taxon>
    </lineage>
</organism>
<dbReference type="AlphaFoldDB" id="A0A318KVQ1"/>